<protein>
    <submittedName>
        <fullName evidence="1">Uncharacterized protein</fullName>
    </submittedName>
</protein>
<gene>
    <name evidence="1" type="ORF">DFH94DRAFT_629047</name>
</gene>
<dbReference type="EMBL" id="WHVB01000007">
    <property type="protein sequence ID" value="KAF8481172.1"/>
    <property type="molecule type" value="Genomic_DNA"/>
</dbReference>
<reference evidence="1" key="2">
    <citation type="journal article" date="2020" name="Nat. Commun.">
        <title>Large-scale genome sequencing of mycorrhizal fungi provides insights into the early evolution of symbiotic traits.</title>
        <authorList>
            <person name="Miyauchi S."/>
            <person name="Kiss E."/>
            <person name="Kuo A."/>
            <person name="Drula E."/>
            <person name="Kohler A."/>
            <person name="Sanchez-Garcia M."/>
            <person name="Morin E."/>
            <person name="Andreopoulos B."/>
            <person name="Barry K.W."/>
            <person name="Bonito G."/>
            <person name="Buee M."/>
            <person name="Carver A."/>
            <person name="Chen C."/>
            <person name="Cichocki N."/>
            <person name="Clum A."/>
            <person name="Culley D."/>
            <person name="Crous P.W."/>
            <person name="Fauchery L."/>
            <person name="Girlanda M."/>
            <person name="Hayes R.D."/>
            <person name="Keri Z."/>
            <person name="LaButti K."/>
            <person name="Lipzen A."/>
            <person name="Lombard V."/>
            <person name="Magnuson J."/>
            <person name="Maillard F."/>
            <person name="Murat C."/>
            <person name="Nolan M."/>
            <person name="Ohm R.A."/>
            <person name="Pangilinan J."/>
            <person name="Pereira M.F."/>
            <person name="Perotto S."/>
            <person name="Peter M."/>
            <person name="Pfister S."/>
            <person name="Riley R."/>
            <person name="Sitrit Y."/>
            <person name="Stielow J.B."/>
            <person name="Szollosi G."/>
            <person name="Zifcakova L."/>
            <person name="Stursova M."/>
            <person name="Spatafora J.W."/>
            <person name="Tedersoo L."/>
            <person name="Vaario L.M."/>
            <person name="Yamada A."/>
            <person name="Yan M."/>
            <person name="Wang P."/>
            <person name="Xu J."/>
            <person name="Bruns T."/>
            <person name="Baldrian P."/>
            <person name="Vilgalys R."/>
            <person name="Dunand C."/>
            <person name="Henrissat B."/>
            <person name="Grigoriev I.V."/>
            <person name="Hibbett D."/>
            <person name="Nagy L.G."/>
            <person name="Martin F.M."/>
        </authorList>
    </citation>
    <scope>NUCLEOTIDE SEQUENCE</scope>
    <source>
        <strain evidence="1">Prilba</strain>
    </source>
</reference>
<proteinExistence type="predicted"/>
<dbReference type="Proteomes" id="UP000759537">
    <property type="component" value="Unassembled WGS sequence"/>
</dbReference>
<comment type="caution">
    <text evidence="1">The sequence shown here is derived from an EMBL/GenBank/DDBJ whole genome shotgun (WGS) entry which is preliminary data.</text>
</comment>
<name>A0A9P5MXS6_9AGAM</name>
<accession>A0A9P5MXS6</accession>
<sequence length="119" mass="13387">MPGNYDVAFRFVNDTQWTATLEAWGPDPGGRGNGVMLVLRPQERVAFMQNANVSYYYCVRHHGIEGGFSVKIVVDTLTTMSEIMPQTLPENYASITPFSPKAGVTVRRYRPLSHYISGW</sequence>
<keyword evidence="2" id="KW-1185">Reference proteome</keyword>
<organism evidence="1 2">
    <name type="scientific">Russula ochroleuca</name>
    <dbReference type="NCBI Taxonomy" id="152965"/>
    <lineage>
        <taxon>Eukaryota</taxon>
        <taxon>Fungi</taxon>
        <taxon>Dikarya</taxon>
        <taxon>Basidiomycota</taxon>
        <taxon>Agaricomycotina</taxon>
        <taxon>Agaricomycetes</taxon>
        <taxon>Russulales</taxon>
        <taxon>Russulaceae</taxon>
        <taxon>Russula</taxon>
    </lineage>
</organism>
<evidence type="ECO:0000313" key="2">
    <source>
        <dbReference type="Proteomes" id="UP000759537"/>
    </source>
</evidence>
<evidence type="ECO:0000313" key="1">
    <source>
        <dbReference type="EMBL" id="KAF8481172.1"/>
    </source>
</evidence>
<reference evidence="1" key="1">
    <citation type="submission" date="2019-10" db="EMBL/GenBank/DDBJ databases">
        <authorList>
            <consortium name="DOE Joint Genome Institute"/>
            <person name="Kuo A."/>
            <person name="Miyauchi S."/>
            <person name="Kiss E."/>
            <person name="Drula E."/>
            <person name="Kohler A."/>
            <person name="Sanchez-Garcia M."/>
            <person name="Andreopoulos B."/>
            <person name="Barry K.W."/>
            <person name="Bonito G."/>
            <person name="Buee M."/>
            <person name="Carver A."/>
            <person name="Chen C."/>
            <person name="Cichocki N."/>
            <person name="Clum A."/>
            <person name="Culley D."/>
            <person name="Crous P.W."/>
            <person name="Fauchery L."/>
            <person name="Girlanda M."/>
            <person name="Hayes R."/>
            <person name="Keri Z."/>
            <person name="LaButti K."/>
            <person name="Lipzen A."/>
            <person name="Lombard V."/>
            <person name="Magnuson J."/>
            <person name="Maillard F."/>
            <person name="Morin E."/>
            <person name="Murat C."/>
            <person name="Nolan M."/>
            <person name="Ohm R."/>
            <person name="Pangilinan J."/>
            <person name="Pereira M."/>
            <person name="Perotto S."/>
            <person name="Peter M."/>
            <person name="Riley R."/>
            <person name="Sitrit Y."/>
            <person name="Stielow B."/>
            <person name="Szollosi G."/>
            <person name="Zifcakova L."/>
            <person name="Stursova M."/>
            <person name="Spatafora J.W."/>
            <person name="Tedersoo L."/>
            <person name="Vaario L.-M."/>
            <person name="Yamada A."/>
            <person name="Yan M."/>
            <person name="Wang P."/>
            <person name="Xu J."/>
            <person name="Bruns T."/>
            <person name="Baldrian P."/>
            <person name="Vilgalys R."/>
            <person name="Henrissat B."/>
            <person name="Grigoriev I.V."/>
            <person name="Hibbett D."/>
            <person name="Nagy L.G."/>
            <person name="Martin F.M."/>
        </authorList>
    </citation>
    <scope>NUCLEOTIDE SEQUENCE</scope>
    <source>
        <strain evidence="1">Prilba</strain>
    </source>
</reference>
<dbReference type="OrthoDB" id="3132945at2759"/>
<dbReference type="AlphaFoldDB" id="A0A9P5MXS6"/>